<dbReference type="InterPro" id="IPR013785">
    <property type="entry name" value="Aldolase_TIM"/>
</dbReference>
<comment type="similarity">
    <text evidence="8">Belongs to the radical SAM superfamily. Lipoyl synthase family.</text>
</comment>
<keyword evidence="12" id="KW-1185">Reference proteome</keyword>
<dbReference type="NCBIfam" id="NF009544">
    <property type="entry name" value="PRK12928.1"/>
    <property type="match status" value="1"/>
</dbReference>
<dbReference type="NCBIfam" id="TIGR00510">
    <property type="entry name" value="lipA"/>
    <property type="match status" value="1"/>
</dbReference>
<dbReference type="UniPathway" id="UPA00538">
    <property type="reaction ID" value="UER00593"/>
</dbReference>
<dbReference type="SFLD" id="SFLDS00029">
    <property type="entry name" value="Radical_SAM"/>
    <property type="match status" value="1"/>
</dbReference>
<dbReference type="InterPro" id="IPR031691">
    <property type="entry name" value="LIAS_N"/>
</dbReference>
<reference evidence="11 12" key="1">
    <citation type="submission" date="2015-08" db="EMBL/GenBank/DDBJ databases">
        <authorList>
            <person name="Babu N.S."/>
            <person name="Beckwith C.J."/>
            <person name="Beseler K.G."/>
            <person name="Brison A."/>
            <person name="Carone J.V."/>
            <person name="Caskin T.P."/>
            <person name="Diamond M."/>
            <person name="Durham M.E."/>
            <person name="Foxe J.M."/>
            <person name="Go M."/>
            <person name="Henderson B.A."/>
            <person name="Jones I.B."/>
            <person name="McGettigan J.A."/>
            <person name="Micheletti S.J."/>
            <person name="Nasrallah M.E."/>
            <person name="Ortiz D."/>
            <person name="Piller C.R."/>
            <person name="Privatt S.R."/>
            <person name="Schneider S.L."/>
            <person name="Sharp S."/>
            <person name="Smith T.C."/>
            <person name="Stanton J.D."/>
            <person name="Ullery H.E."/>
            <person name="Wilson R.J."/>
            <person name="Serrano M.G."/>
            <person name="Buck G."/>
            <person name="Lee V."/>
            <person name="Wang Y."/>
            <person name="Carvalho R."/>
            <person name="Voegtly L."/>
            <person name="Shi R."/>
            <person name="Duckworth R."/>
            <person name="Johnson A."/>
            <person name="Loviza R."/>
            <person name="Walstead R."/>
            <person name="Shah Z."/>
            <person name="Kiflezghi M."/>
            <person name="Wade K."/>
            <person name="Ball S.L."/>
            <person name="Bradley K.W."/>
            <person name="Asai D.J."/>
            <person name="Bowman C.A."/>
            <person name="Russell D.A."/>
            <person name="Pope W.H."/>
            <person name="Jacobs-Sera D."/>
            <person name="Hendrix R.W."/>
            <person name="Hatfull G.F."/>
        </authorList>
    </citation>
    <scope>NUCLEOTIDE SEQUENCE [LARGE SCALE GENOMIC DNA]</scope>
    <source>
        <strain evidence="11 12">DSM 27710</strain>
    </source>
</reference>
<dbReference type="RefSeq" id="WP_082343046.1">
    <property type="nucleotide sequence ID" value="NZ_CP012332.1"/>
</dbReference>
<feature type="binding site" evidence="8">
    <location>
        <position position="53"/>
    </location>
    <ligand>
        <name>[4Fe-4S] cluster</name>
        <dbReference type="ChEBI" id="CHEBI:49883"/>
        <label>1</label>
    </ligand>
</feature>
<dbReference type="Pfam" id="PF16881">
    <property type="entry name" value="LIAS_N"/>
    <property type="match status" value="1"/>
</dbReference>
<evidence type="ECO:0000256" key="3">
    <source>
        <dbReference type="ARBA" id="ARBA00022691"/>
    </source>
</evidence>
<feature type="binding site" evidence="8">
    <location>
        <position position="64"/>
    </location>
    <ligand>
        <name>[4Fe-4S] cluster</name>
        <dbReference type="ChEBI" id="CHEBI:49883"/>
        <label>1</label>
    </ligand>
</feature>
<dbReference type="SFLD" id="SFLDG01058">
    <property type="entry name" value="lipoyl_synthase_like"/>
    <property type="match status" value="1"/>
</dbReference>
<keyword evidence="4 8" id="KW-0479">Metal-binding</keyword>
<dbReference type="InterPro" id="IPR058240">
    <property type="entry name" value="rSAM_sf"/>
</dbReference>
<evidence type="ECO:0000256" key="8">
    <source>
        <dbReference type="HAMAP-Rule" id="MF_00206"/>
    </source>
</evidence>
<evidence type="ECO:0000256" key="5">
    <source>
        <dbReference type="ARBA" id="ARBA00023004"/>
    </source>
</evidence>
<feature type="binding site" evidence="8">
    <location>
        <position position="83"/>
    </location>
    <ligand>
        <name>[4Fe-4S] cluster</name>
        <dbReference type="ChEBI" id="CHEBI:49883"/>
        <label>2</label>
        <note>4Fe-4S-S-AdoMet</note>
    </ligand>
</feature>
<dbReference type="PIRSF" id="PIRSF005963">
    <property type="entry name" value="Lipoyl_synth"/>
    <property type="match status" value="1"/>
</dbReference>
<dbReference type="GO" id="GO:0051539">
    <property type="term" value="F:4 iron, 4 sulfur cluster binding"/>
    <property type="evidence" value="ECO:0007669"/>
    <property type="project" value="UniProtKB-UniRule"/>
</dbReference>
<dbReference type="PATRIC" id="fig|1391653.3.peg.2218"/>
<dbReference type="OrthoDB" id="9787898at2"/>
<dbReference type="Proteomes" id="UP000055590">
    <property type="component" value="Chromosome"/>
</dbReference>
<dbReference type="SUPFAM" id="SSF102114">
    <property type="entry name" value="Radical SAM enzymes"/>
    <property type="match status" value="1"/>
</dbReference>
<keyword evidence="2 8" id="KW-0808">Transferase</keyword>
<evidence type="ECO:0000256" key="6">
    <source>
        <dbReference type="ARBA" id="ARBA00023014"/>
    </source>
</evidence>
<dbReference type="SFLD" id="SFLDF00271">
    <property type="entry name" value="lipoyl_synthase"/>
    <property type="match status" value="1"/>
</dbReference>
<dbReference type="GO" id="GO:0016992">
    <property type="term" value="F:lipoate synthase activity"/>
    <property type="evidence" value="ECO:0007669"/>
    <property type="project" value="UniProtKB-UniRule"/>
</dbReference>
<keyword evidence="5 8" id="KW-0408">Iron</keyword>
<organism evidence="11 12">
    <name type="scientific">Vulgatibacter incomptus</name>
    <dbReference type="NCBI Taxonomy" id="1391653"/>
    <lineage>
        <taxon>Bacteria</taxon>
        <taxon>Pseudomonadati</taxon>
        <taxon>Myxococcota</taxon>
        <taxon>Myxococcia</taxon>
        <taxon>Myxococcales</taxon>
        <taxon>Cystobacterineae</taxon>
        <taxon>Vulgatibacteraceae</taxon>
        <taxon>Vulgatibacter</taxon>
    </lineage>
</organism>
<accession>A0A0K1PEA6</accession>
<dbReference type="NCBIfam" id="NF004019">
    <property type="entry name" value="PRK05481.1"/>
    <property type="match status" value="1"/>
</dbReference>
<feature type="binding site" evidence="8">
    <location>
        <position position="79"/>
    </location>
    <ligand>
        <name>[4Fe-4S] cluster</name>
        <dbReference type="ChEBI" id="CHEBI:49883"/>
        <label>2</label>
        <note>4Fe-4S-S-AdoMet</note>
    </ligand>
</feature>
<keyword evidence="6 8" id="KW-0411">Iron-sulfur</keyword>
<gene>
    <name evidence="8" type="primary">lipA</name>
    <name evidence="11" type="ORF">AKJ08_2123</name>
</gene>
<dbReference type="SMART" id="SM00729">
    <property type="entry name" value="Elp3"/>
    <property type="match status" value="1"/>
</dbReference>
<dbReference type="AlphaFoldDB" id="A0A0K1PEA6"/>
<proteinExistence type="inferred from homology"/>
<dbReference type="GO" id="GO:0009249">
    <property type="term" value="P:protein lipoylation"/>
    <property type="evidence" value="ECO:0007669"/>
    <property type="project" value="UniProtKB-UniRule"/>
</dbReference>
<dbReference type="CDD" id="cd01335">
    <property type="entry name" value="Radical_SAM"/>
    <property type="match status" value="1"/>
</dbReference>
<evidence type="ECO:0000256" key="7">
    <source>
        <dbReference type="ARBA" id="ARBA00047326"/>
    </source>
</evidence>
<feature type="binding site" evidence="8">
    <location>
        <position position="58"/>
    </location>
    <ligand>
        <name>[4Fe-4S] cluster</name>
        <dbReference type="ChEBI" id="CHEBI:49883"/>
        <label>1</label>
    </ligand>
</feature>
<comment type="pathway">
    <text evidence="8">Protein modification; protein lipoylation via endogenous pathway; protein N(6)-(lipoyl)lysine from octanoyl-[acyl-carrier-protein]: step 2/2.</text>
</comment>
<comment type="subcellular location">
    <subcellularLocation>
        <location evidence="8">Cytoplasm</location>
    </subcellularLocation>
</comment>
<evidence type="ECO:0000256" key="4">
    <source>
        <dbReference type="ARBA" id="ARBA00022723"/>
    </source>
</evidence>
<dbReference type="HAMAP" id="MF_00206">
    <property type="entry name" value="Lipoyl_synth"/>
    <property type="match status" value="1"/>
</dbReference>
<evidence type="ECO:0000256" key="9">
    <source>
        <dbReference type="SAM" id="MobiDB-lite"/>
    </source>
</evidence>
<dbReference type="KEGG" id="vin:AKJ08_2123"/>
<evidence type="ECO:0000256" key="2">
    <source>
        <dbReference type="ARBA" id="ARBA00022679"/>
    </source>
</evidence>
<dbReference type="PANTHER" id="PTHR10949">
    <property type="entry name" value="LIPOYL SYNTHASE"/>
    <property type="match status" value="1"/>
</dbReference>
<dbReference type="PANTHER" id="PTHR10949:SF0">
    <property type="entry name" value="LIPOYL SYNTHASE, MITOCHONDRIAL"/>
    <property type="match status" value="1"/>
</dbReference>
<dbReference type="InterPro" id="IPR007197">
    <property type="entry name" value="rSAM"/>
</dbReference>
<evidence type="ECO:0000256" key="1">
    <source>
        <dbReference type="ARBA" id="ARBA00022485"/>
    </source>
</evidence>
<dbReference type="InterPro" id="IPR006638">
    <property type="entry name" value="Elp3/MiaA/NifB-like_rSAM"/>
</dbReference>
<comment type="catalytic activity">
    <reaction evidence="7 8">
        <text>[[Fe-S] cluster scaffold protein carrying a second [4Fe-4S](2+) cluster] + N(6)-octanoyl-L-lysyl-[protein] + 2 oxidized [2Fe-2S]-[ferredoxin] + 2 S-adenosyl-L-methionine + 4 H(+) = [[Fe-S] cluster scaffold protein] + N(6)-[(R)-dihydrolipoyl]-L-lysyl-[protein] + 4 Fe(3+) + 2 hydrogen sulfide + 2 5'-deoxyadenosine + 2 L-methionine + 2 reduced [2Fe-2S]-[ferredoxin]</text>
        <dbReference type="Rhea" id="RHEA:16585"/>
        <dbReference type="Rhea" id="RHEA-COMP:9928"/>
        <dbReference type="Rhea" id="RHEA-COMP:10000"/>
        <dbReference type="Rhea" id="RHEA-COMP:10001"/>
        <dbReference type="Rhea" id="RHEA-COMP:10475"/>
        <dbReference type="Rhea" id="RHEA-COMP:14568"/>
        <dbReference type="Rhea" id="RHEA-COMP:14569"/>
        <dbReference type="ChEBI" id="CHEBI:15378"/>
        <dbReference type="ChEBI" id="CHEBI:17319"/>
        <dbReference type="ChEBI" id="CHEBI:29034"/>
        <dbReference type="ChEBI" id="CHEBI:29919"/>
        <dbReference type="ChEBI" id="CHEBI:33722"/>
        <dbReference type="ChEBI" id="CHEBI:33737"/>
        <dbReference type="ChEBI" id="CHEBI:33738"/>
        <dbReference type="ChEBI" id="CHEBI:57844"/>
        <dbReference type="ChEBI" id="CHEBI:59789"/>
        <dbReference type="ChEBI" id="CHEBI:78809"/>
        <dbReference type="ChEBI" id="CHEBI:83100"/>
        <dbReference type="EC" id="2.8.1.8"/>
    </reaction>
</comment>
<keyword evidence="1 8" id="KW-0004">4Fe-4S</keyword>
<protein>
    <recommendedName>
        <fullName evidence="8">Lipoyl synthase</fullName>
        <ecNumber evidence="8">2.8.1.8</ecNumber>
    </recommendedName>
    <alternativeName>
        <fullName evidence="8">Lip-syn</fullName>
        <shortName evidence="8">LS</shortName>
    </alternativeName>
    <alternativeName>
        <fullName evidence="8">Lipoate synthase</fullName>
    </alternativeName>
    <alternativeName>
        <fullName evidence="8">Lipoic acid synthase</fullName>
    </alternativeName>
    <alternativeName>
        <fullName evidence="8">Sulfur insertion protein LipA</fullName>
    </alternativeName>
</protein>
<evidence type="ECO:0000259" key="10">
    <source>
        <dbReference type="PROSITE" id="PS51918"/>
    </source>
</evidence>
<name>A0A0K1PEA6_9BACT</name>
<feature type="binding site" evidence="8">
    <location>
        <position position="86"/>
    </location>
    <ligand>
        <name>[4Fe-4S] cluster</name>
        <dbReference type="ChEBI" id="CHEBI:49883"/>
        <label>2</label>
        <note>4Fe-4S-S-AdoMet</note>
    </ligand>
</feature>
<feature type="domain" description="Radical SAM core" evidence="10">
    <location>
        <begin position="65"/>
        <end position="283"/>
    </location>
</feature>
<dbReference type="Pfam" id="PF04055">
    <property type="entry name" value="Radical_SAM"/>
    <property type="match status" value="1"/>
</dbReference>
<dbReference type="STRING" id="1391653.AKJ08_2123"/>
<keyword evidence="8" id="KW-0963">Cytoplasm</keyword>
<dbReference type="EC" id="2.8.1.8" evidence="8"/>
<dbReference type="InterPro" id="IPR003698">
    <property type="entry name" value="Lipoyl_synth"/>
</dbReference>
<dbReference type="EMBL" id="CP012332">
    <property type="protein sequence ID" value="AKU91736.1"/>
    <property type="molecule type" value="Genomic_DNA"/>
</dbReference>
<feature type="binding site" evidence="8">
    <location>
        <position position="294"/>
    </location>
    <ligand>
        <name>[4Fe-4S] cluster</name>
        <dbReference type="ChEBI" id="CHEBI:49883"/>
        <label>1</label>
    </ligand>
</feature>
<comment type="function">
    <text evidence="8">Catalyzes the radical-mediated insertion of two sulfur atoms into the C-6 and C-8 positions of the octanoyl moiety bound to the lipoyl domains of lipoate-dependent enzymes, thereby converting the octanoylated domains into lipoylated derivatives.</text>
</comment>
<keyword evidence="3 8" id="KW-0949">S-adenosyl-L-methionine</keyword>
<sequence>MSEKLVALGTPPAQKAAKPKQKKPEWLKVRLPSGATYEKVKATLHDLKLHTVCEESRCPNVGECWGGGTATVMVMGDTCTRGCRFCNIASEKRPAPLDPDEPRNLATAVAQLGLHYLVVTSVDRDDIPDQGSSHFAECITELLARTPSTILEVLIPDFTGRTDFLDKIGLANPAVIAHNIETVERLTPTVRDRRAGYRQSLEVLRYVKQTYPHIHTKSSIMLGLGEQEDELLQAFRDLREVGVSVLTLGQYLQPSQWHLEVKEFITPERFAELQAIAEGMGFLYVASGPLVRSSYKAAELFVAGLVKRDREARQVTSFGVPIAG</sequence>
<comment type="cofactor">
    <cofactor evidence="8">
        <name>[4Fe-4S] cluster</name>
        <dbReference type="ChEBI" id="CHEBI:49883"/>
    </cofactor>
    <text evidence="8">Binds 2 [4Fe-4S] clusters per subunit. One cluster is coordinated with 3 cysteines and an exchangeable S-adenosyl-L-methionine.</text>
</comment>
<dbReference type="PROSITE" id="PS51918">
    <property type="entry name" value="RADICAL_SAM"/>
    <property type="match status" value="1"/>
</dbReference>
<dbReference type="GO" id="GO:0046872">
    <property type="term" value="F:metal ion binding"/>
    <property type="evidence" value="ECO:0007669"/>
    <property type="project" value="UniProtKB-KW"/>
</dbReference>
<dbReference type="GO" id="GO:0005737">
    <property type="term" value="C:cytoplasm"/>
    <property type="evidence" value="ECO:0007669"/>
    <property type="project" value="UniProtKB-SubCell"/>
</dbReference>
<evidence type="ECO:0000313" key="11">
    <source>
        <dbReference type="EMBL" id="AKU91736.1"/>
    </source>
</evidence>
<evidence type="ECO:0000313" key="12">
    <source>
        <dbReference type="Proteomes" id="UP000055590"/>
    </source>
</evidence>
<dbReference type="Gene3D" id="3.20.20.70">
    <property type="entry name" value="Aldolase class I"/>
    <property type="match status" value="1"/>
</dbReference>
<feature type="region of interest" description="Disordered" evidence="9">
    <location>
        <begin position="1"/>
        <end position="23"/>
    </location>
</feature>